<keyword evidence="3" id="KW-1185">Reference proteome</keyword>
<feature type="compositionally biased region" description="Basic and acidic residues" evidence="1">
    <location>
        <begin position="1"/>
        <end position="11"/>
    </location>
</feature>
<dbReference type="RefSeq" id="WP_183365931.1">
    <property type="nucleotide sequence ID" value="NZ_JACIEZ010000003.1"/>
</dbReference>
<evidence type="ECO:0000256" key="1">
    <source>
        <dbReference type="SAM" id="MobiDB-lite"/>
    </source>
</evidence>
<gene>
    <name evidence="2" type="ORF">GGR23_001868</name>
</gene>
<dbReference type="EMBL" id="JACIEZ010000003">
    <property type="protein sequence ID" value="MBB4064681.1"/>
    <property type="molecule type" value="Genomic_DNA"/>
</dbReference>
<name>A0A7W6J4J2_9HYPH</name>
<feature type="region of interest" description="Disordered" evidence="1">
    <location>
        <begin position="1"/>
        <end position="37"/>
    </location>
</feature>
<evidence type="ECO:0000313" key="3">
    <source>
        <dbReference type="Proteomes" id="UP000528286"/>
    </source>
</evidence>
<evidence type="ECO:0000313" key="2">
    <source>
        <dbReference type="EMBL" id="MBB4064681.1"/>
    </source>
</evidence>
<dbReference type="Proteomes" id="UP000528286">
    <property type="component" value="Unassembled WGS sequence"/>
</dbReference>
<dbReference type="AlphaFoldDB" id="A0A7W6J4J2"/>
<proteinExistence type="predicted"/>
<comment type="caution">
    <text evidence="2">The sequence shown here is derived from an EMBL/GenBank/DDBJ whole genome shotgun (WGS) entry which is preliminary data.</text>
</comment>
<accession>A0A7W6J4J2</accession>
<reference evidence="2 3" key="1">
    <citation type="submission" date="2020-08" db="EMBL/GenBank/DDBJ databases">
        <title>Genomic Encyclopedia of Type Strains, Phase IV (KMG-IV): sequencing the most valuable type-strain genomes for metagenomic binning, comparative biology and taxonomic classification.</title>
        <authorList>
            <person name="Goeker M."/>
        </authorList>
    </citation>
    <scope>NUCLEOTIDE SEQUENCE [LARGE SCALE GENOMIC DNA]</scope>
    <source>
        <strain evidence="2 3">DSM 29853</strain>
    </source>
</reference>
<protein>
    <submittedName>
        <fullName evidence="2">Uncharacterized protein YeaC (DUF1315 family)</fullName>
    </submittedName>
</protein>
<organism evidence="2 3">
    <name type="scientific">Gellertiella hungarica</name>
    <dbReference type="NCBI Taxonomy" id="1572859"/>
    <lineage>
        <taxon>Bacteria</taxon>
        <taxon>Pseudomonadati</taxon>
        <taxon>Pseudomonadota</taxon>
        <taxon>Alphaproteobacteria</taxon>
        <taxon>Hyphomicrobiales</taxon>
        <taxon>Rhizobiaceae</taxon>
        <taxon>Gellertiella</taxon>
    </lineage>
</organism>
<sequence length="60" mass="7039">MTKWPERRQLTDEEEEEIQRAIASDPDTWEASEEDLKNARPFREVFPEIYAKMKAGVAAK</sequence>